<accession>A0A1H6C012</accession>
<evidence type="ECO:0000259" key="4">
    <source>
        <dbReference type="PROSITE" id="PS51208"/>
    </source>
</evidence>
<dbReference type="Pfam" id="PF03797">
    <property type="entry name" value="Autotransporter"/>
    <property type="match status" value="1"/>
</dbReference>
<dbReference type="Gene3D" id="2.40.128.130">
    <property type="entry name" value="Autotransporter beta-domain"/>
    <property type="match status" value="1"/>
</dbReference>
<keyword evidence="6" id="KW-1185">Reference proteome</keyword>
<protein>
    <submittedName>
        <fullName evidence="5">Fibronectin-binding autotransporter adhesin</fullName>
    </submittedName>
</protein>
<dbReference type="OrthoDB" id="6053567at2"/>
<dbReference type="SUPFAM" id="SSF103515">
    <property type="entry name" value="Autotransporter"/>
    <property type="match status" value="1"/>
</dbReference>
<dbReference type="InterPro" id="IPR012332">
    <property type="entry name" value="Autotransporter_pectin_lyase_C"/>
</dbReference>
<dbReference type="Gene3D" id="2.160.20.20">
    <property type="match status" value="1"/>
</dbReference>
<proteinExistence type="predicted"/>
<name>A0A1H6C012_9HYPH</name>
<gene>
    <name evidence="5" type="ORF">SAMN04488115_108231</name>
</gene>
<feature type="signal peptide" evidence="3">
    <location>
        <begin position="1"/>
        <end position="42"/>
    </location>
</feature>
<evidence type="ECO:0000256" key="1">
    <source>
        <dbReference type="ARBA" id="ARBA00022729"/>
    </source>
</evidence>
<dbReference type="GO" id="GO:0019867">
    <property type="term" value="C:outer membrane"/>
    <property type="evidence" value="ECO:0007669"/>
    <property type="project" value="InterPro"/>
</dbReference>
<dbReference type="InterPro" id="IPR011050">
    <property type="entry name" value="Pectin_lyase_fold/virulence"/>
</dbReference>
<dbReference type="PANTHER" id="PTHR35037:SF3">
    <property type="entry name" value="C-TERMINAL REGION OF AIDA-LIKE PROTEIN"/>
    <property type="match status" value="1"/>
</dbReference>
<organism evidence="5 6">
    <name type="scientific">Bosea lathyri</name>
    <dbReference type="NCBI Taxonomy" id="1036778"/>
    <lineage>
        <taxon>Bacteria</taxon>
        <taxon>Pseudomonadati</taxon>
        <taxon>Pseudomonadota</taxon>
        <taxon>Alphaproteobacteria</taxon>
        <taxon>Hyphomicrobiales</taxon>
        <taxon>Boseaceae</taxon>
        <taxon>Bosea</taxon>
    </lineage>
</organism>
<dbReference type="Pfam" id="PF18883">
    <property type="entry name" value="AC_1"/>
    <property type="match status" value="1"/>
</dbReference>
<dbReference type="InterPro" id="IPR051551">
    <property type="entry name" value="Autotransporter_adhesion"/>
</dbReference>
<dbReference type="PROSITE" id="PS51208">
    <property type="entry name" value="AUTOTRANSPORTER"/>
    <property type="match status" value="1"/>
</dbReference>
<dbReference type="RefSeq" id="WP_160115843.1">
    <property type="nucleotide sequence ID" value="NZ_FNUY01000008.1"/>
</dbReference>
<reference evidence="5 6" key="1">
    <citation type="submission" date="2016-10" db="EMBL/GenBank/DDBJ databases">
        <authorList>
            <person name="de Groot N.N."/>
        </authorList>
    </citation>
    <scope>NUCLEOTIDE SEQUENCE [LARGE SCALE GENOMIC DNA]</scope>
    <source>
        <strain evidence="5 6">DSM 26656</strain>
    </source>
</reference>
<evidence type="ECO:0000313" key="5">
    <source>
        <dbReference type="EMBL" id="SEG66025.1"/>
    </source>
</evidence>
<dbReference type="InterPro" id="IPR043990">
    <property type="entry name" value="AC_1"/>
</dbReference>
<dbReference type="PANTHER" id="PTHR35037">
    <property type="entry name" value="C-TERMINAL REGION OF AIDA-LIKE PROTEIN"/>
    <property type="match status" value="1"/>
</dbReference>
<dbReference type="InterPro" id="IPR013425">
    <property type="entry name" value="Autotrns_rpt"/>
</dbReference>
<feature type="region of interest" description="Disordered" evidence="2">
    <location>
        <begin position="1"/>
        <end position="21"/>
    </location>
</feature>
<dbReference type="SMART" id="SM00869">
    <property type="entry name" value="Autotransporter"/>
    <property type="match status" value="1"/>
</dbReference>
<feature type="chain" id="PRO_5009294285" evidence="3">
    <location>
        <begin position="43"/>
        <end position="1073"/>
    </location>
</feature>
<dbReference type="InterPro" id="IPR005546">
    <property type="entry name" value="Autotransporte_beta"/>
</dbReference>
<dbReference type="CDD" id="cd01344">
    <property type="entry name" value="PL2_Passenger_AT"/>
    <property type="match status" value="1"/>
</dbReference>
<dbReference type="NCBIfam" id="TIGR02601">
    <property type="entry name" value="autotrns_rpt"/>
    <property type="match status" value="3"/>
</dbReference>
<dbReference type="Pfam" id="PF12951">
    <property type="entry name" value="PATR"/>
    <property type="match status" value="3"/>
</dbReference>
<dbReference type="SUPFAM" id="SSF51126">
    <property type="entry name" value="Pectin lyase-like"/>
    <property type="match status" value="2"/>
</dbReference>
<keyword evidence="1 3" id="KW-0732">Signal</keyword>
<evidence type="ECO:0000256" key="2">
    <source>
        <dbReference type="SAM" id="MobiDB-lite"/>
    </source>
</evidence>
<evidence type="ECO:0000313" key="6">
    <source>
        <dbReference type="Proteomes" id="UP000236743"/>
    </source>
</evidence>
<dbReference type="InterPro" id="IPR036709">
    <property type="entry name" value="Autotransporte_beta_dom_sf"/>
</dbReference>
<dbReference type="EMBL" id="FNUY01000008">
    <property type="protein sequence ID" value="SEG66025.1"/>
    <property type="molecule type" value="Genomic_DNA"/>
</dbReference>
<dbReference type="InterPro" id="IPR006315">
    <property type="entry name" value="OM_autotransptr_brl_dom"/>
</dbReference>
<dbReference type="Proteomes" id="UP000236743">
    <property type="component" value="Unassembled WGS sequence"/>
</dbReference>
<dbReference type="NCBIfam" id="TIGR01414">
    <property type="entry name" value="autotrans_barl"/>
    <property type="match status" value="1"/>
</dbReference>
<evidence type="ECO:0000256" key="3">
    <source>
        <dbReference type="SAM" id="SignalP"/>
    </source>
</evidence>
<feature type="domain" description="Autotransporter" evidence="4">
    <location>
        <begin position="791"/>
        <end position="1073"/>
    </location>
</feature>
<dbReference type="AlphaFoldDB" id="A0A1H6C012"/>
<sequence>MPIASTRLSTRRPSSPRSRTLRTGVSALSLAIAALASTQAPAQSYTYIDGEVRGAGVTAPATLTVDAGGSATQAGAITGPGAVNKAGDGTLSLTGASSYSSTTISGGVLRILDGGTVTNNGTLSLTGANAGLIISGIGSGLTTGANLGAIGSAAGVTMTVEKGGTFQNTTGNINIANVAGTNATLNVIGAGSEFRTQSAISSLHGNATYNIIDGGAIIHGGQIAMGASIAGAGSGSATILISGAGSRWQSGAGYFGEVSLRILDGGVMQNGNMSIGHLGGKTSNILISGAGSLHAVNGLVFGTNGTGIITVAEGGTFSFVAVAPSRVLTINKGGTINIGGAVGEAATGAGHLGVSSIVFAGGTGSLNFNHTDSGYLFDQAMTGDGVVNHTGPGTTILTGNSSYSGGTTISAGTLQLGNGGSSGSITGNAINNGVLAFNRSDAMTFAGSISGSGAVTQTGVGTTTLTATNTYTGATTIQAGTLALTGAGSIAASSGVRNNGTFDISATTAGASIRTLSGRGVVDTGAQTLTLTAAADTFDGTFQGTGGLTLSSGAETLTGNSSGFSGATTVQAGRLSVNGSLGGTMAVLGGRLQGVGTVGTTTNEAGGTIAPGNSIGTLTINGNYLGNGGRLEIETVLGGDASPSDRLVVTGSAAGSTLVTVLNQGGNGAPTVEGIKVVDVGGASNGRFSLANGDYAFQGQPALIAGAYAYTLQQNGVSTPGDGDWYLRSTYVQPAGAAAPVGSSVRTMPIFQPGVPLYEAYGQVLQSLNGLPTLRQRVGDRVQGESGAAAGTPESRAIWARIEGAHSRVTPRLSTSGTSYEIDSWKLQAGVEGQLLGDGAGTLIGGLTAHHGGATADVASVFGRGKIDTSGTGFGGTLTWYGQSGFYADAQAQVSWFDSDLTSTTAGRRLADGKGGFGYAFGLELGQRIALGGAWSLTPQAQLIYSKVDSSGFTDPFGARVSLDDGDSLKGRLGLGAEYRNSWRGADGQLVGATLYGIANLSYEFLDGTTANVSGARFTSAEERLWGGVGLGAKYDWAGGRYAVYGEVSAKTSLAQFADSHELSGRAGFRMSW</sequence>